<accession>A0A7C4LMB0</accession>
<dbReference type="Gene3D" id="2.60.40.420">
    <property type="entry name" value="Cupredoxins - blue copper proteins"/>
    <property type="match status" value="1"/>
</dbReference>
<dbReference type="GO" id="GO:0030246">
    <property type="term" value="F:carbohydrate binding"/>
    <property type="evidence" value="ECO:0007669"/>
    <property type="project" value="InterPro"/>
</dbReference>
<gene>
    <name evidence="1" type="ORF">ENS64_14905</name>
</gene>
<dbReference type="InterPro" id="IPR008972">
    <property type="entry name" value="Cupredoxin"/>
</dbReference>
<reference evidence="1" key="1">
    <citation type="journal article" date="2020" name="mSystems">
        <title>Genome- and Community-Level Interaction Insights into Carbon Utilization and Element Cycling Functions of Hydrothermarchaeota in Hydrothermal Sediment.</title>
        <authorList>
            <person name="Zhou Z."/>
            <person name="Liu Y."/>
            <person name="Xu W."/>
            <person name="Pan J."/>
            <person name="Luo Z.H."/>
            <person name="Li M."/>
        </authorList>
    </citation>
    <scope>NUCLEOTIDE SEQUENCE [LARGE SCALE GENOMIC DNA]</scope>
    <source>
        <strain evidence="1">SpSt-508</strain>
    </source>
</reference>
<comment type="caution">
    <text evidence="1">The sequence shown here is derived from an EMBL/GenBank/DDBJ whole genome shotgun (WGS) entry which is preliminary data.</text>
</comment>
<organism evidence="1">
    <name type="scientific">Schlesneria paludicola</name>
    <dbReference type="NCBI Taxonomy" id="360056"/>
    <lineage>
        <taxon>Bacteria</taxon>
        <taxon>Pseudomonadati</taxon>
        <taxon>Planctomycetota</taxon>
        <taxon>Planctomycetia</taxon>
        <taxon>Planctomycetales</taxon>
        <taxon>Planctomycetaceae</taxon>
        <taxon>Schlesneria</taxon>
    </lineage>
</organism>
<protein>
    <recommendedName>
        <fullName evidence="2">Rhamnogalacturonan lyase domain-containing protein</fullName>
    </recommendedName>
</protein>
<dbReference type="AlphaFoldDB" id="A0A7C4LMB0"/>
<sequence>MEHMSTCRQSAAALRPLTARRQLRRSMLALVCVVGVRGVVAAPPPAAEAECSLSGVVRYVPDPQRPWRYSRYYVADPKSGALAETVVSLSRRGLKNFRPRENPETVTIDQVDYRFTPETVVIRAGDSVRFTNSDPGLHNVSALGGSELLNVSLLRDSEHIHTFRRAGNARSPVRIGCSLHSQMQAWVFVFDHPFYALTGPDGKFRIEGVPPGEYTLEVVHPAGSLSRSLPVTLTAGEARAIEIQLSPNDKD</sequence>
<dbReference type="SUPFAM" id="SSF49452">
    <property type="entry name" value="Starch-binding domain-like"/>
    <property type="match status" value="1"/>
</dbReference>
<dbReference type="Pfam" id="PF13620">
    <property type="entry name" value="CarboxypepD_reg"/>
    <property type="match status" value="1"/>
</dbReference>
<dbReference type="EMBL" id="DSVQ01000018">
    <property type="protein sequence ID" value="HGT40532.1"/>
    <property type="molecule type" value="Genomic_DNA"/>
</dbReference>
<proteinExistence type="predicted"/>
<evidence type="ECO:0000313" key="1">
    <source>
        <dbReference type="EMBL" id="HGT40532.1"/>
    </source>
</evidence>
<evidence type="ECO:0008006" key="2">
    <source>
        <dbReference type="Google" id="ProtNLM"/>
    </source>
</evidence>
<name>A0A7C4LMB0_9PLAN</name>
<dbReference type="Gene3D" id="2.60.40.1120">
    <property type="entry name" value="Carboxypeptidase-like, regulatory domain"/>
    <property type="match status" value="1"/>
</dbReference>
<dbReference type="SUPFAM" id="SSF49503">
    <property type="entry name" value="Cupredoxins"/>
    <property type="match status" value="1"/>
</dbReference>
<dbReference type="InterPro" id="IPR013784">
    <property type="entry name" value="Carb-bd-like_fold"/>
</dbReference>